<proteinExistence type="predicted"/>
<evidence type="ECO:0000256" key="1">
    <source>
        <dbReference type="SAM" id="MobiDB-lite"/>
    </source>
</evidence>
<dbReference type="EMBL" id="CACSLK010026087">
    <property type="protein sequence ID" value="CAA0825673.1"/>
    <property type="molecule type" value="Genomic_DNA"/>
</dbReference>
<name>A0A9N7N3H6_STRHE</name>
<accession>A0A9N7N3H6</accession>
<dbReference type="AlphaFoldDB" id="A0A9N7N3H6"/>
<reference evidence="2" key="1">
    <citation type="submission" date="2019-12" db="EMBL/GenBank/DDBJ databases">
        <authorList>
            <person name="Scholes J."/>
        </authorList>
    </citation>
    <scope>NUCLEOTIDE SEQUENCE</scope>
</reference>
<organism evidence="2 3">
    <name type="scientific">Striga hermonthica</name>
    <name type="common">Purple witchweed</name>
    <name type="synonym">Buchnera hermonthica</name>
    <dbReference type="NCBI Taxonomy" id="68872"/>
    <lineage>
        <taxon>Eukaryota</taxon>
        <taxon>Viridiplantae</taxon>
        <taxon>Streptophyta</taxon>
        <taxon>Embryophyta</taxon>
        <taxon>Tracheophyta</taxon>
        <taxon>Spermatophyta</taxon>
        <taxon>Magnoliopsida</taxon>
        <taxon>eudicotyledons</taxon>
        <taxon>Gunneridae</taxon>
        <taxon>Pentapetalae</taxon>
        <taxon>asterids</taxon>
        <taxon>lamiids</taxon>
        <taxon>Lamiales</taxon>
        <taxon>Orobanchaceae</taxon>
        <taxon>Buchnereae</taxon>
        <taxon>Striga</taxon>
    </lineage>
</organism>
<feature type="non-terminal residue" evidence="2">
    <location>
        <position position="1"/>
    </location>
</feature>
<protein>
    <submittedName>
        <fullName evidence="2">Uncharacterized protein</fullName>
    </submittedName>
</protein>
<evidence type="ECO:0000313" key="2">
    <source>
        <dbReference type="EMBL" id="CAA0825673.1"/>
    </source>
</evidence>
<evidence type="ECO:0000313" key="3">
    <source>
        <dbReference type="Proteomes" id="UP001153555"/>
    </source>
</evidence>
<comment type="caution">
    <text evidence="2">The sequence shown here is derived from an EMBL/GenBank/DDBJ whole genome shotgun (WGS) entry which is preliminary data.</text>
</comment>
<keyword evidence="3" id="KW-1185">Reference proteome</keyword>
<sequence>APCRCRPSLSPEQRATPVSASSGEPPSPSPPTTIVKLPSTNLSREPLSVAHLRDSFQARTSSRCRRPFHRSASVSRFMHKDSNCEPSSVREASTTSDGAEFLRASTSIAVVRFRLKRSYSGAVHGRRTPQRHPLIPLLRFQANEHAANAPLQHEVRGLCLIHMRDIVNHLLSQKDIITNDSILDESTLVRRYKVGEKRGEKPIKDPRDELVSHIALADRSIVGPVARSGSLRDQNDK</sequence>
<feature type="region of interest" description="Disordered" evidence="1">
    <location>
        <begin position="1"/>
        <end position="42"/>
    </location>
</feature>
<feature type="non-terminal residue" evidence="2">
    <location>
        <position position="237"/>
    </location>
</feature>
<dbReference type="Proteomes" id="UP001153555">
    <property type="component" value="Unassembled WGS sequence"/>
</dbReference>
<gene>
    <name evidence="2" type="ORF">SHERM_22415</name>
</gene>